<dbReference type="EMBL" id="RQTK01000166">
    <property type="protein sequence ID" value="RUS85543.1"/>
    <property type="molecule type" value="Genomic_DNA"/>
</dbReference>
<protein>
    <submittedName>
        <fullName evidence="1">Uncharacterized protein</fullName>
    </submittedName>
</protein>
<evidence type="ECO:0000313" key="2">
    <source>
        <dbReference type="Proteomes" id="UP000271974"/>
    </source>
</evidence>
<accession>A0A3S0ZTM3</accession>
<dbReference type="AlphaFoldDB" id="A0A3S0ZTM3"/>
<keyword evidence="2" id="KW-1185">Reference proteome</keyword>
<proteinExistence type="predicted"/>
<name>A0A3S0ZTM3_ELYCH</name>
<reference evidence="1 2" key="1">
    <citation type="submission" date="2019-01" db="EMBL/GenBank/DDBJ databases">
        <title>A draft genome assembly of the solar-powered sea slug Elysia chlorotica.</title>
        <authorList>
            <person name="Cai H."/>
            <person name="Li Q."/>
            <person name="Fang X."/>
            <person name="Li J."/>
            <person name="Curtis N.E."/>
            <person name="Altenburger A."/>
            <person name="Shibata T."/>
            <person name="Feng M."/>
            <person name="Maeda T."/>
            <person name="Schwartz J.A."/>
            <person name="Shigenobu S."/>
            <person name="Lundholm N."/>
            <person name="Nishiyama T."/>
            <person name="Yang H."/>
            <person name="Hasebe M."/>
            <person name="Li S."/>
            <person name="Pierce S.K."/>
            <person name="Wang J."/>
        </authorList>
    </citation>
    <scope>NUCLEOTIDE SEQUENCE [LARGE SCALE GENOMIC DNA]</scope>
    <source>
        <strain evidence="1">EC2010</strain>
        <tissue evidence="1">Whole organism of an adult</tissue>
    </source>
</reference>
<gene>
    <name evidence="1" type="ORF">EGW08_006686</name>
</gene>
<feature type="non-terminal residue" evidence="1">
    <location>
        <position position="132"/>
    </location>
</feature>
<comment type="caution">
    <text evidence="1">The sequence shown here is derived from an EMBL/GenBank/DDBJ whole genome shotgun (WGS) entry which is preliminary data.</text>
</comment>
<organism evidence="1 2">
    <name type="scientific">Elysia chlorotica</name>
    <name type="common">Eastern emerald elysia</name>
    <name type="synonym">Sea slug</name>
    <dbReference type="NCBI Taxonomy" id="188477"/>
    <lineage>
        <taxon>Eukaryota</taxon>
        <taxon>Metazoa</taxon>
        <taxon>Spiralia</taxon>
        <taxon>Lophotrochozoa</taxon>
        <taxon>Mollusca</taxon>
        <taxon>Gastropoda</taxon>
        <taxon>Heterobranchia</taxon>
        <taxon>Euthyneura</taxon>
        <taxon>Panpulmonata</taxon>
        <taxon>Sacoglossa</taxon>
        <taxon>Placobranchoidea</taxon>
        <taxon>Plakobranchidae</taxon>
        <taxon>Elysia</taxon>
    </lineage>
</organism>
<sequence>RAEVLRGHVARQVYVVVHMSGQIPAELRHGAARVLDELPLGHLVLDVWAAQVHRQHDEGEAEHKHRVWCKHANENKWLGVACAEPFREVLDHDGEGGPSLLRRRHFFEKLAQSVRQELVLEVLKLDQTLEDI</sequence>
<feature type="non-terminal residue" evidence="1">
    <location>
        <position position="1"/>
    </location>
</feature>
<dbReference type="Proteomes" id="UP000271974">
    <property type="component" value="Unassembled WGS sequence"/>
</dbReference>
<evidence type="ECO:0000313" key="1">
    <source>
        <dbReference type="EMBL" id="RUS85543.1"/>
    </source>
</evidence>